<dbReference type="AlphaFoldDB" id="A0A067SGS7"/>
<keyword evidence="3" id="KW-1185">Reference proteome</keyword>
<accession>A0A067SGS7</accession>
<evidence type="ECO:0000313" key="3">
    <source>
        <dbReference type="Proteomes" id="UP000027222"/>
    </source>
</evidence>
<proteinExistence type="predicted"/>
<name>A0A067SGS7_GALM3</name>
<gene>
    <name evidence="2" type="ORF">GALMADRAFT_256065</name>
</gene>
<organism evidence="2 3">
    <name type="scientific">Galerina marginata (strain CBS 339.88)</name>
    <dbReference type="NCBI Taxonomy" id="685588"/>
    <lineage>
        <taxon>Eukaryota</taxon>
        <taxon>Fungi</taxon>
        <taxon>Dikarya</taxon>
        <taxon>Basidiomycota</taxon>
        <taxon>Agaricomycotina</taxon>
        <taxon>Agaricomycetes</taxon>
        <taxon>Agaricomycetidae</taxon>
        <taxon>Agaricales</taxon>
        <taxon>Agaricineae</taxon>
        <taxon>Strophariaceae</taxon>
        <taxon>Galerina</taxon>
    </lineage>
</organism>
<feature type="compositionally biased region" description="Polar residues" evidence="1">
    <location>
        <begin position="114"/>
        <end position="128"/>
    </location>
</feature>
<feature type="region of interest" description="Disordered" evidence="1">
    <location>
        <begin position="110"/>
        <end position="132"/>
    </location>
</feature>
<dbReference type="HOGENOM" id="CLU_070623_0_0_1"/>
<reference evidence="3" key="1">
    <citation type="journal article" date="2014" name="Proc. Natl. Acad. Sci. U.S.A.">
        <title>Extensive sampling of basidiomycete genomes demonstrates inadequacy of the white-rot/brown-rot paradigm for wood decay fungi.</title>
        <authorList>
            <person name="Riley R."/>
            <person name="Salamov A.A."/>
            <person name="Brown D.W."/>
            <person name="Nagy L.G."/>
            <person name="Floudas D."/>
            <person name="Held B.W."/>
            <person name="Levasseur A."/>
            <person name="Lombard V."/>
            <person name="Morin E."/>
            <person name="Otillar R."/>
            <person name="Lindquist E.A."/>
            <person name="Sun H."/>
            <person name="LaButti K.M."/>
            <person name="Schmutz J."/>
            <person name="Jabbour D."/>
            <person name="Luo H."/>
            <person name="Baker S.E."/>
            <person name="Pisabarro A.G."/>
            <person name="Walton J.D."/>
            <person name="Blanchette R.A."/>
            <person name="Henrissat B."/>
            <person name="Martin F."/>
            <person name="Cullen D."/>
            <person name="Hibbett D.S."/>
            <person name="Grigoriev I.V."/>
        </authorList>
    </citation>
    <scope>NUCLEOTIDE SEQUENCE [LARGE SCALE GENOMIC DNA]</scope>
    <source>
        <strain evidence="3">CBS 339.88</strain>
    </source>
</reference>
<dbReference type="EMBL" id="KL142403">
    <property type="protein sequence ID" value="KDR69227.1"/>
    <property type="molecule type" value="Genomic_DNA"/>
</dbReference>
<evidence type="ECO:0000256" key="1">
    <source>
        <dbReference type="SAM" id="MobiDB-lite"/>
    </source>
</evidence>
<protein>
    <submittedName>
        <fullName evidence="2">Uncharacterized protein</fullName>
    </submittedName>
</protein>
<evidence type="ECO:0000313" key="2">
    <source>
        <dbReference type="EMBL" id="KDR69227.1"/>
    </source>
</evidence>
<sequence length="223" mass="24793">MPSKYTVGYVEHDDKCVVVTIDKNVTSSYKTYINNRPVSIQQAYNRNNNAENRVDMAGVAINGSDVVISTLTVFGYAECGKVEAFANAMRKSHTSEFQAHNDEVQAVKDRDRNLSSTDGADSANTSLDRSGKPQDADLVKFSSITAWTIAIELENPTFKATAQQLHDRLMREWVVERGYNVPLSAYDYFAHSHGVAWPTTLKNATAGGLVKIEERHAQLLKNF</sequence>
<dbReference type="Proteomes" id="UP000027222">
    <property type="component" value="Unassembled WGS sequence"/>
</dbReference>